<feature type="signal peptide" evidence="1">
    <location>
        <begin position="1"/>
        <end position="26"/>
    </location>
</feature>
<reference evidence="2" key="1">
    <citation type="submission" date="2021-01" db="EMBL/GenBank/DDBJ databases">
        <title>Modified the classification status of verrucomicrobia.</title>
        <authorList>
            <person name="Feng X."/>
        </authorList>
    </citation>
    <scope>NUCLEOTIDE SEQUENCE</scope>
    <source>
        <strain evidence="2">JCM 18052</strain>
    </source>
</reference>
<evidence type="ECO:0000313" key="3">
    <source>
        <dbReference type="Proteomes" id="UP000600139"/>
    </source>
</evidence>
<keyword evidence="3" id="KW-1185">Reference proteome</keyword>
<dbReference type="AlphaFoldDB" id="A0A934V9R1"/>
<evidence type="ECO:0000256" key="1">
    <source>
        <dbReference type="SAM" id="SignalP"/>
    </source>
</evidence>
<keyword evidence="1" id="KW-0732">Signal</keyword>
<organism evidence="2 3">
    <name type="scientific">Luteolibacter yonseiensis</name>
    <dbReference type="NCBI Taxonomy" id="1144680"/>
    <lineage>
        <taxon>Bacteria</taxon>
        <taxon>Pseudomonadati</taxon>
        <taxon>Verrucomicrobiota</taxon>
        <taxon>Verrucomicrobiia</taxon>
        <taxon>Verrucomicrobiales</taxon>
        <taxon>Verrucomicrobiaceae</taxon>
        <taxon>Luteolibacter</taxon>
    </lineage>
</organism>
<comment type="caution">
    <text evidence="2">The sequence shown here is derived from an EMBL/GenBank/DDBJ whole genome shotgun (WGS) entry which is preliminary data.</text>
</comment>
<dbReference type="RefSeq" id="WP_200349022.1">
    <property type="nucleotide sequence ID" value="NZ_BAABHZ010000005.1"/>
</dbReference>
<gene>
    <name evidence="2" type="ORF">JIN84_00345</name>
</gene>
<sequence length="128" mass="13724">MKIHISTVLACFPLSAILIWTAAAQADLETGGGDGPTSGPDSEVQARLEQAASEIRTRLHRPAMLEVSDNPADEAEIAELYHSGWIIDATVDEVEAALQAAEATPEPEDNVAALILAHRASCRYFLEE</sequence>
<feature type="chain" id="PRO_5037497832" description="DUF732 domain-containing protein" evidence="1">
    <location>
        <begin position="27"/>
        <end position="128"/>
    </location>
</feature>
<proteinExistence type="predicted"/>
<dbReference type="Proteomes" id="UP000600139">
    <property type="component" value="Unassembled WGS sequence"/>
</dbReference>
<evidence type="ECO:0000313" key="2">
    <source>
        <dbReference type="EMBL" id="MBK1814056.1"/>
    </source>
</evidence>
<name>A0A934V9R1_9BACT</name>
<evidence type="ECO:0008006" key="4">
    <source>
        <dbReference type="Google" id="ProtNLM"/>
    </source>
</evidence>
<dbReference type="EMBL" id="JAENIK010000001">
    <property type="protein sequence ID" value="MBK1814056.1"/>
    <property type="molecule type" value="Genomic_DNA"/>
</dbReference>
<accession>A0A934V9R1</accession>
<protein>
    <recommendedName>
        <fullName evidence="4">DUF732 domain-containing protein</fullName>
    </recommendedName>
</protein>